<protein>
    <submittedName>
        <fullName evidence="2">Glycosyltransferase family 4 protein</fullName>
    </submittedName>
</protein>
<dbReference type="Pfam" id="PF00534">
    <property type="entry name" value="Glycos_transf_1"/>
    <property type="match status" value="1"/>
</dbReference>
<dbReference type="InterPro" id="IPR001296">
    <property type="entry name" value="Glyco_trans_1"/>
</dbReference>
<name>A0ABS6WLX0_9HYPH</name>
<evidence type="ECO:0000313" key="3">
    <source>
        <dbReference type="Proteomes" id="UP001430804"/>
    </source>
</evidence>
<sequence>MRTALVIARDNAYGLSRDARIVATALRQADYSVDIRTPRGHWLERWKTRQDAVDCVIHLERVFPAWTRSGAFNLLIPNQERYPARHIPRLRQVDLVLAKSNHAAQIFAGLGKPSVNAGFASADRLDASIEKNWRRFFHLAGGSTVKGTEDLLKLWARHPEWPELVIVQKAANAPKSVPDNVRIEAGYIDDEALRQLQNACGIHLCPSRSEGWGHYILEAMSCGSVVVTTDGAPMNELVNADCGHLVPVEKTAARHLGIDYHVNIAALEATILRLLEAPEIQMRETGAVAMRRFAEICDAFPRALASSLDALFATGASAGSLPTAVFGQATGKPLQDSGSH</sequence>
<proteinExistence type="predicted"/>
<dbReference type="PANTHER" id="PTHR46656">
    <property type="entry name" value="PUTATIVE-RELATED"/>
    <property type="match status" value="1"/>
</dbReference>
<accession>A0ABS6WLX0</accession>
<dbReference type="PANTHER" id="PTHR46656:SF3">
    <property type="entry name" value="PUTATIVE-RELATED"/>
    <property type="match status" value="1"/>
</dbReference>
<dbReference type="EMBL" id="JAHWQX010000001">
    <property type="protein sequence ID" value="MBW3096074.1"/>
    <property type="molecule type" value="Genomic_DNA"/>
</dbReference>
<evidence type="ECO:0000313" key="2">
    <source>
        <dbReference type="EMBL" id="MBW3096074.1"/>
    </source>
</evidence>
<dbReference type="RefSeq" id="WP_219157953.1">
    <property type="nucleotide sequence ID" value="NZ_JAHWQX010000001.1"/>
</dbReference>
<reference evidence="2" key="1">
    <citation type="submission" date="2021-07" db="EMBL/GenBank/DDBJ databases">
        <title>Pseudohoeflea marina sp. nov. a polyhydroxyalcanoate-producing bacterium.</title>
        <authorList>
            <person name="Zheng W."/>
            <person name="Yu S."/>
            <person name="Huang Y."/>
        </authorList>
    </citation>
    <scope>NUCLEOTIDE SEQUENCE</scope>
    <source>
        <strain evidence="2">DP4N28-3</strain>
    </source>
</reference>
<feature type="domain" description="Glycosyl transferase family 1" evidence="1">
    <location>
        <begin position="185"/>
        <end position="249"/>
    </location>
</feature>
<comment type="caution">
    <text evidence="2">The sequence shown here is derived from an EMBL/GenBank/DDBJ whole genome shotgun (WGS) entry which is preliminary data.</text>
</comment>
<organism evidence="2 3">
    <name type="scientific">Pseudohoeflea coraliihabitans</name>
    <dbReference type="NCBI Taxonomy" id="2860393"/>
    <lineage>
        <taxon>Bacteria</taxon>
        <taxon>Pseudomonadati</taxon>
        <taxon>Pseudomonadota</taxon>
        <taxon>Alphaproteobacteria</taxon>
        <taxon>Hyphomicrobiales</taxon>
        <taxon>Rhizobiaceae</taxon>
        <taxon>Pseudohoeflea</taxon>
    </lineage>
</organism>
<keyword evidence="3" id="KW-1185">Reference proteome</keyword>
<dbReference type="CDD" id="cd03801">
    <property type="entry name" value="GT4_PimA-like"/>
    <property type="match status" value="1"/>
</dbReference>
<dbReference type="Proteomes" id="UP001430804">
    <property type="component" value="Unassembled WGS sequence"/>
</dbReference>
<evidence type="ECO:0000259" key="1">
    <source>
        <dbReference type="Pfam" id="PF00534"/>
    </source>
</evidence>
<gene>
    <name evidence="2" type="ORF">KY465_02145</name>
</gene>